<accession>A0ABS5RNL2</accession>
<feature type="region of interest" description="Disordered" evidence="1">
    <location>
        <begin position="22"/>
        <end position="51"/>
    </location>
</feature>
<sequence length="270" mass="27549">MRSQLGTIVAVVLAVSMSGCTGGTEGTQPVGGRHSAGGSSGAGKTGSVRATDPCAGISDCTEITQVDVDGDGAPDRVGITISRQAPPPQVVFGEATIGVLVATGSRVARIDVHSPGMLPGSNASPTPYVGAYRISRKSGADLVFHTQLGQGNSEQFVVVGWSAGQPTPVSQPAEASANLPEATVWYIGSSHGVHEWVTCADGAAVTMIRLSAPTAEGIPIPGGGIREENHFAFEAGAWSPTGSENVADSDFSYNFDPHTQTFQCRDQGAA</sequence>
<evidence type="ECO:0008006" key="4">
    <source>
        <dbReference type="Google" id="ProtNLM"/>
    </source>
</evidence>
<dbReference type="EMBL" id="JAHCLR010000037">
    <property type="protein sequence ID" value="MBS9535133.1"/>
    <property type="molecule type" value="Genomic_DNA"/>
</dbReference>
<organism evidence="2 3">
    <name type="scientific">Mycolicibacter acidiphilus</name>
    <dbReference type="NCBI Taxonomy" id="2835306"/>
    <lineage>
        <taxon>Bacteria</taxon>
        <taxon>Bacillati</taxon>
        <taxon>Actinomycetota</taxon>
        <taxon>Actinomycetes</taxon>
        <taxon>Mycobacteriales</taxon>
        <taxon>Mycobacteriaceae</taxon>
        <taxon>Mycolicibacter</taxon>
    </lineage>
</organism>
<comment type="caution">
    <text evidence="2">The sequence shown here is derived from an EMBL/GenBank/DDBJ whole genome shotgun (WGS) entry which is preliminary data.</text>
</comment>
<dbReference type="PROSITE" id="PS51257">
    <property type="entry name" value="PROKAR_LIPOPROTEIN"/>
    <property type="match status" value="1"/>
</dbReference>
<feature type="compositionally biased region" description="Gly residues" evidence="1">
    <location>
        <begin position="34"/>
        <end position="44"/>
    </location>
</feature>
<name>A0ABS5RNL2_9MYCO</name>
<dbReference type="Proteomes" id="UP001519535">
    <property type="component" value="Unassembled WGS sequence"/>
</dbReference>
<keyword evidence="3" id="KW-1185">Reference proteome</keyword>
<evidence type="ECO:0000313" key="2">
    <source>
        <dbReference type="EMBL" id="MBS9535133.1"/>
    </source>
</evidence>
<gene>
    <name evidence="2" type="ORF">KIH27_16215</name>
</gene>
<evidence type="ECO:0000313" key="3">
    <source>
        <dbReference type="Proteomes" id="UP001519535"/>
    </source>
</evidence>
<proteinExistence type="predicted"/>
<reference evidence="2 3" key="1">
    <citation type="submission" date="2021-05" db="EMBL/GenBank/DDBJ databases">
        <title>Mycobacterium acidophilum sp. nov., an extremely acid-tolerant member of the genus Mycobacterium.</title>
        <authorList>
            <person name="Xia J."/>
        </authorList>
    </citation>
    <scope>NUCLEOTIDE SEQUENCE [LARGE SCALE GENOMIC DNA]</scope>
    <source>
        <strain evidence="2 3">M1</strain>
    </source>
</reference>
<evidence type="ECO:0000256" key="1">
    <source>
        <dbReference type="SAM" id="MobiDB-lite"/>
    </source>
</evidence>
<dbReference type="RefSeq" id="WP_214093995.1">
    <property type="nucleotide sequence ID" value="NZ_JAHCLR010000037.1"/>
</dbReference>
<protein>
    <recommendedName>
        <fullName evidence="4">Secreted protein</fullName>
    </recommendedName>
</protein>